<evidence type="ECO:0000259" key="4">
    <source>
        <dbReference type="Pfam" id="PF13600"/>
    </source>
</evidence>
<feature type="compositionally biased region" description="Basic residues" evidence="2">
    <location>
        <begin position="315"/>
        <end position="332"/>
    </location>
</feature>
<dbReference type="Pfam" id="PF13598">
    <property type="entry name" value="DUF4139"/>
    <property type="match status" value="1"/>
</dbReference>
<dbReference type="Proteomes" id="UP000772434">
    <property type="component" value="Unassembled WGS sequence"/>
</dbReference>
<organism evidence="5 6">
    <name type="scientific">Rhodocollybia butyracea</name>
    <dbReference type="NCBI Taxonomy" id="206335"/>
    <lineage>
        <taxon>Eukaryota</taxon>
        <taxon>Fungi</taxon>
        <taxon>Dikarya</taxon>
        <taxon>Basidiomycota</taxon>
        <taxon>Agaricomycotina</taxon>
        <taxon>Agaricomycetes</taxon>
        <taxon>Agaricomycetidae</taxon>
        <taxon>Agaricales</taxon>
        <taxon>Marasmiineae</taxon>
        <taxon>Omphalotaceae</taxon>
        <taxon>Rhodocollybia</taxon>
    </lineage>
</organism>
<keyword evidence="6" id="KW-1185">Reference proteome</keyword>
<evidence type="ECO:0008006" key="7">
    <source>
        <dbReference type="Google" id="ProtNLM"/>
    </source>
</evidence>
<feature type="region of interest" description="Disordered" evidence="2">
    <location>
        <begin position="679"/>
        <end position="704"/>
    </location>
</feature>
<evidence type="ECO:0000259" key="3">
    <source>
        <dbReference type="Pfam" id="PF13598"/>
    </source>
</evidence>
<feature type="coiled-coil region" evidence="1">
    <location>
        <begin position="142"/>
        <end position="180"/>
    </location>
</feature>
<feature type="compositionally biased region" description="Polar residues" evidence="2">
    <location>
        <begin position="693"/>
        <end position="702"/>
    </location>
</feature>
<sequence>MATLPPDYIPNAISLDSLTNSRLLHVSLYTGRAEIQRQFKFTVQPGQNQLCITGLPRVIQPESLRVQGHGDATLHDISLSASPLVPPVTTSPTLQDLVAKKNMLKSSIHRIKTSSLALEKYMHSMTVHDVPLDQVGSFLQSYNSHGSQLDEERAKLRKEEEELNEEIAQEKTRIVIERQRQSNSMLCMQVSIGLFAENEGEVELDLVYAVTSANWEAVYDIRVNLESKDSPVTLLYKAAITQNTGEDWTNVPLTLETATPSYGLVIPTLKSLKLAVKSHHHWAAPISYSTVVPLAGPGITPTTIAPSPVIITRSSRSRSRSRSPRSYRRRSRSLNSRSRSVSPAHAHVPVTLATPARLDTRELMVAPKAHKWFNHSVFQVPGLISVPCDNQAHNITIIELNKEIDAKLLWFAVPKMDTRVHLKAKIKNNSEYAFMSGPASVYVDGTFVARVAVPVSGPGESFDCSLGPDTSIKLTYHALSSKTTHRTPFTGFTGINSLSTFGTTKTTSTLYTQRVTVQNAKRISIDVLKLLDRVPVSEDERIKVKILKPAELNRRPPDANGVPQRGNEAQAQAHVLTQSMAPSEKGNGKGGSDSGSFMSSSKSGGRIGQRLSSMGKKRITFNPSSDRKSLDNSSTGVETVSPIGLETEAPTPPYSTTPFIGPTTTGRTRIVAQWDREDADTGFSLPPSDDSAPGNNNSTAKDSSAVIEELESSDDTGMMNWLLYDIPCQGTVNLVLEWEVSAASAVEVTIHESF</sequence>
<keyword evidence="1" id="KW-0175">Coiled coil</keyword>
<dbReference type="PANTHER" id="PTHR31005:SF8">
    <property type="entry name" value="DUF4139 DOMAIN-CONTAINING PROTEIN"/>
    <property type="match status" value="1"/>
</dbReference>
<comment type="caution">
    <text evidence="5">The sequence shown here is derived from an EMBL/GenBank/DDBJ whole genome shotgun (WGS) entry which is preliminary data.</text>
</comment>
<name>A0A9P5UED2_9AGAR</name>
<reference evidence="5" key="1">
    <citation type="submission" date="2020-11" db="EMBL/GenBank/DDBJ databases">
        <authorList>
            <consortium name="DOE Joint Genome Institute"/>
            <person name="Ahrendt S."/>
            <person name="Riley R."/>
            <person name="Andreopoulos W."/>
            <person name="Labutti K."/>
            <person name="Pangilinan J."/>
            <person name="Ruiz-Duenas F.J."/>
            <person name="Barrasa J.M."/>
            <person name="Sanchez-Garcia M."/>
            <person name="Camarero S."/>
            <person name="Miyauchi S."/>
            <person name="Serrano A."/>
            <person name="Linde D."/>
            <person name="Babiker R."/>
            <person name="Drula E."/>
            <person name="Ayuso-Fernandez I."/>
            <person name="Pacheco R."/>
            <person name="Padilla G."/>
            <person name="Ferreira P."/>
            <person name="Barriuso J."/>
            <person name="Kellner H."/>
            <person name="Castanera R."/>
            <person name="Alfaro M."/>
            <person name="Ramirez L."/>
            <person name="Pisabarro A.G."/>
            <person name="Kuo A."/>
            <person name="Tritt A."/>
            <person name="Lipzen A."/>
            <person name="He G."/>
            <person name="Yan M."/>
            <person name="Ng V."/>
            <person name="Cullen D."/>
            <person name="Martin F."/>
            <person name="Rosso M.-N."/>
            <person name="Henrissat B."/>
            <person name="Hibbett D."/>
            <person name="Martinez A.T."/>
            <person name="Grigoriev I.V."/>
        </authorList>
    </citation>
    <scope>NUCLEOTIDE SEQUENCE</scope>
    <source>
        <strain evidence="5">AH 40177</strain>
    </source>
</reference>
<feature type="domain" description="DUF4140" evidence="4">
    <location>
        <begin position="26"/>
        <end position="121"/>
    </location>
</feature>
<dbReference type="InterPro" id="IPR011935">
    <property type="entry name" value="CHP02231"/>
</dbReference>
<evidence type="ECO:0000313" key="5">
    <source>
        <dbReference type="EMBL" id="KAF9077130.1"/>
    </source>
</evidence>
<feature type="compositionally biased region" description="Low complexity" evidence="2">
    <location>
        <begin position="333"/>
        <end position="342"/>
    </location>
</feature>
<dbReference type="OrthoDB" id="10068793at2759"/>
<feature type="region of interest" description="Disordered" evidence="2">
    <location>
        <begin position="310"/>
        <end position="346"/>
    </location>
</feature>
<dbReference type="InterPro" id="IPR037291">
    <property type="entry name" value="DUF4139"/>
</dbReference>
<protein>
    <recommendedName>
        <fullName evidence="7">Mucoidy inhibitor A</fullName>
    </recommendedName>
</protein>
<accession>A0A9P5UED2</accession>
<dbReference type="PANTHER" id="PTHR31005">
    <property type="entry name" value="DUF4139 DOMAIN-CONTAINING PROTEIN"/>
    <property type="match status" value="1"/>
</dbReference>
<evidence type="ECO:0000256" key="2">
    <source>
        <dbReference type="SAM" id="MobiDB-lite"/>
    </source>
</evidence>
<dbReference type="AlphaFoldDB" id="A0A9P5UED2"/>
<feature type="domain" description="DUF4139" evidence="3">
    <location>
        <begin position="204"/>
        <end position="554"/>
    </location>
</feature>
<dbReference type="EMBL" id="JADNRY010000004">
    <property type="protein sequence ID" value="KAF9077130.1"/>
    <property type="molecule type" value="Genomic_DNA"/>
</dbReference>
<feature type="compositionally biased region" description="Low complexity" evidence="2">
    <location>
        <begin position="594"/>
        <end position="604"/>
    </location>
</feature>
<feature type="compositionally biased region" description="Polar residues" evidence="2">
    <location>
        <begin position="656"/>
        <end position="665"/>
    </location>
</feature>
<gene>
    <name evidence="5" type="ORF">BDP27DRAFT_1413583</name>
</gene>
<evidence type="ECO:0000313" key="6">
    <source>
        <dbReference type="Proteomes" id="UP000772434"/>
    </source>
</evidence>
<feature type="compositionally biased region" description="Polar residues" evidence="2">
    <location>
        <begin position="567"/>
        <end position="581"/>
    </location>
</feature>
<evidence type="ECO:0000256" key="1">
    <source>
        <dbReference type="SAM" id="Coils"/>
    </source>
</evidence>
<dbReference type="InterPro" id="IPR025554">
    <property type="entry name" value="DUF4140"/>
</dbReference>
<proteinExistence type="predicted"/>
<dbReference type="NCBIfam" id="TIGR02231">
    <property type="entry name" value="mucoidy inhibitor MuiA family protein"/>
    <property type="match status" value="1"/>
</dbReference>
<feature type="region of interest" description="Disordered" evidence="2">
    <location>
        <begin position="553"/>
        <end position="665"/>
    </location>
</feature>
<dbReference type="Pfam" id="PF13600">
    <property type="entry name" value="DUF4140"/>
    <property type="match status" value="1"/>
</dbReference>